<reference evidence="1 2" key="1">
    <citation type="submission" date="2021-01" db="EMBL/GenBank/DDBJ databases">
        <title>Whole genome shotgun sequence of Catellatospora chokoriensis NBRC 107358.</title>
        <authorList>
            <person name="Komaki H."/>
            <person name="Tamura T."/>
        </authorList>
    </citation>
    <scope>NUCLEOTIDE SEQUENCE [LARGE SCALE GENOMIC DNA]</scope>
    <source>
        <strain evidence="1 2">NBRC 107358</strain>
    </source>
</reference>
<dbReference type="Pfam" id="PF20129">
    <property type="entry name" value="DUF6519"/>
    <property type="match status" value="2"/>
</dbReference>
<dbReference type="RefSeq" id="WP_191842807.1">
    <property type="nucleotide sequence ID" value="NZ_BAAALB010000028.1"/>
</dbReference>
<sequence length="895" mass="95393">MHGDFSRLPADRGHRAVLLQQGRVLLDSDWNAQSAIVVYQDETRTRDIVGRCGGPADSAGFKIVADDGTAATNVPWARLCITPGRYYVDGILVEAAAPDAPTAALDGFGQQPVAAKAGWFLADQPHLRTIGQNPGLPEETDGHFYAAYLDVWHHHLTAEQDHALREVALAGPDTGTRLMTVWQVKLHKLDAATVCAEAHAAPWLTDQPRTMSASLQQPAEEIDPCRISTSGGYQRLENQLYRVQIHDGTNFLWSRENGSVVAGLVAIEEGHDAQHARLVIDRAGRDGELSIPKNGVVEVTSRDWELRGKAGFLATVETPQDLVLPVRWIDKPAVPLPDLGRAPIVRRWEGPPRAAAGTAELEAGIQVQFGETGTHQIGAYWAIPARAVSHAYGITGINGTIEWPKGASGPLALPPHGPAHHRTPLAILERSQGAGPVTWTVLSDCRRLFPSSTQLTTLDLVGGDGQESLRGQALPAPVRVCVRNGGRPVAAARIRFSTTDQGAALGSTQPPTGPPQLPPQATGVDGVAAVFWRLDPAGSATQTLRICLLDDRDNELAPPLTVTGRFNQPTLRLLGGDGQLAGARNTVLPQFVHVVVDSPDGPVSGVKLVAAAAPGAGAGTLVADVVKMPQRPQTLTGTGASTVTATTAGNGSASFWWQPGFPNTDTDALQIRFDDSTLKTAPLRVTAQLAAAAAGLPQGMHIEAVRLRTGTPKPLLNDADVSAADLKTGIDVLISERVRADSVNGKPVMRVVIQLPWPLFDDLTAKWNSPAKLLGTQSMELRATCDVEDVTIDGKQKSRLRWTPDAQTKQWLKGDGADVGGLWTTLASGSITAVSGWFLLDGWAVFSQDPALRPLNCHAVALPDDTRPGRTSLKLPTDDAVTGGQFVQWFKLTKS</sequence>
<comment type="caution">
    <text evidence="1">The sequence shown here is derived from an EMBL/GenBank/DDBJ whole genome shotgun (WGS) entry which is preliminary data.</text>
</comment>
<proteinExistence type="predicted"/>
<keyword evidence="2" id="KW-1185">Reference proteome</keyword>
<protein>
    <submittedName>
        <fullName evidence="1">Uncharacterized protein</fullName>
    </submittedName>
</protein>
<organism evidence="1 2">
    <name type="scientific">Catellatospora chokoriensis</name>
    <dbReference type="NCBI Taxonomy" id="310353"/>
    <lineage>
        <taxon>Bacteria</taxon>
        <taxon>Bacillati</taxon>
        <taxon>Actinomycetota</taxon>
        <taxon>Actinomycetes</taxon>
        <taxon>Micromonosporales</taxon>
        <taxon>Micromonosporaceae</taxon>
        <taxon>Catellatospora</taxon>
    </lineage>
</organism>
<dbReference type="EMBL" id="BONG01000022">
    <property type="protein sequence ID" value="GIF90385.1"/>
    <property type="molecule type" value="Genomic_DNA"/>
</dbReference>
<name>A0A8J3NRW3_9ACTN</name>
<evidence type="ECO:0000313" key="2">
    <source>
        <dbReference type="Proteomes" id="UP000619293"/>
    </source>
</evidence>
<dbReference type="AlphaFoldDB" id="A0A8J3NRW3"/>
<dbReference type="Proteomes" id="UP000619293">
    <property type="component" value="Unassembled WGS sequence"/>
</dbReference>
<gene>
    <name evidence="1" type="ORF">Cch02nite_38290</name>
</gene>
<accession>A0A8J3NRW3</accession>
<evidence type="ECO:0000313" key="1">
    <source>
        <dbReference type="EMBL" id="GIF90385.1"/>
    </source>
</evidence>
<dbReference type="InterPro" id="IPR045392">
    <property type="entry name" value="DUF6519"/>
</dbReference>